<dbReference type="GO" id="GO:0005975">
    <property type="term" value="P:carbohydrate metabolic process"/>
    <property type="evidence" value="ECO:0007669"/>
    <property type="project" value="InterPro"/>
</dbReference>
<keyword evidence="5" id="KW-1185">Reference proteome</keyword>
<dbReference type="Pfam" id="PF20736">
    <property type="entry name" value="Glyco_hydro127M"/>
    <property type="match status" value="1"/>
</dbReference>
<dbReference type="InterPro" id="IPR049174">
    <property type="entry name" value="Beta-AFase-like"/>
</dbReference>
<dbReference type="PANTHER" id="PTHR43465">
    <property type="entry name" value="DUF1680 DOMAIN PROTEIN (AFU_ORTHOLOGUE AFUA_1G08910)"/>
    <property type="match status" value="1"/>
</dbReference>
<dbReference type="Pfam" id="PF20737">
    <property type="entry name" value="Glyco_hydro127C"/>
    <property type="match status" value="1"/>
</dbReference>
<dbReference type="Pfam" id="PF07944">
    <property type="entry name" value="Beta-AFase-like_GH127_cat"/>
    <property type="match status" value="1"/>
</dbReference>
<dbReference type="Proteomes" id="UP000466586">
    <property type="component" value="Unassembled WGS sequence"/>
</dbReference>
<feature type="domain" description="Non-reducing end beta-L-arabinofuranosidase-like GH127 C-terminal" evidence="3">
    <location>
        <begin position="560"/>
        <end position="656"/>
    </location>
</feature>
<dbReference type="EMBL" id="WVHT01000009">
    <property type="protein sequence ID" value="MXV52634.1"/>
    <property type="molecule type" value="Genomic_DNA"/>
</dbReference>
<accession>A0A7K1YDG2</accession>
<dbReference type="GO" id="GO:0016787">
    <property type="term" value="F:hydrolase activity"/>
    <property type="evidence" value="ECO:0007669"/>
    <property type="project" value="UniProtKB-KW"/>
</dbReference>
<dbReference type="InterPro" id="IPR049046">
    <property type="entry name" value="Beta-AFase-like_GH127_middle"/>
</dbReference>
<evidence type="ECO:0000259" key="2">
    <source>
        <dbReference type="Pfam" id="PF20736"/>
    </source>
</evidence>
<dbReference type="AlphaFoldDB" id="A0A7K1YDG2"/>
<keyword evidence="4" id="KW-0378">Hydrolase</keyword>
<dbReference type="InterPro" id="IPR012878">
    <property type="entry name" value="Beta-AFase-like_GH127_cat"/>
</dbReference>
<reference evidence="4 5" key="1">
    <citation type="submission" date="2019-11" db="EMBL/GenBank/DDBJ databases">
        <title>Pedobacter sp. HMF7647 Genome sequencing and assembly.</title>
        <authorList>
            <person name="Kang H."/>
            <person name="Kim H."/>
            <person name="Joh K."/>
        </authorList>
    </citation>
    <scope>NUCLEOTIDE SEQUENCE [LARGE SCALE GENOMIC DNA]</scope>
    <source>
        <strain evidence="4 5">HMF7647</strain>
    </source>
</reference>
<sequence>MAQTSAETHIITPLNFSQVRIDDKFWSPKLTVWTSKTVYDVFDKLEGKYEPDRPDIIAEKEKLGRTRNAFLNFDLVAQGKKDIKTHDGPPWYDGLVYETIRGASDLLEEYPDKALEVKIDGYIDRIAAAQAADPDGYINTYTTLMRPNMRWGTNGGSDNWQHDCYNAGMLVEAGVHYYKATGKMKLLDAGVRIGNYMTREMGPYPKKNIIPGHGGPEEAVIKLYWLFKDNPSLKTKMTVPVNEQAYLDLAKFWIEYRGNHGDKDGNHKRESFGAYDQDDKSVFEQKTIEGHAVRATLLATGITTAALESKDPRYVQTADRLWDNMIGKKLFITGGEGAVHEEEKFGPDYFLPESAYGETCASIGAGFFSARLNELEANGKYIDEFERVAYNNLLSGVSLSGNQFFYENPLIGNGNKRWQWHDCPCCPPMILKMIGVLPQYIYASDNAGLYVNLFIGSEANISLSGNDISLRQTTGYPWKGDVQIEVNPTVVKSFTINVRIPGWAQGKENPDDLYNSNLSQKATVNVNGNPITANPVNGYLSINRTWKKGDVINVSLPMSPRLITANAAVESVKGKVAIASGPVVYSFESIDNPELKQMTLSANSPMQISYEKGLLNGVNVITGKAVDANGKAIDFKAIPFYSLGNREPGSPYQVWIAER</sequence>
<feature type="domain" description="Non-reducing end beta-L-arabinofuranosidase-like GH127 middle" evidence="2">
    <location>
        <begin position="449"/>
        <end position="558"/>
    </location>
</feature>
<protein>
    <submittedName>
        <fullName evidence="4">Glycoside hydrolase family 127 protein</fullName>
    </submittedName>
</protein>
<evidence type="ECO:0000313" key="5">
    <source>
        <dbReference type="Proteomes" id="UP000466586"/>
    </source>
</evidence>
<name>A0A7K1YDG2_9SPHI</name>
<evidence type="ECO:0000313" key="4">
    <source>
        <dbReference type="EMBL" id="MXV52634.1"/>
    </source>
</evidence>
<evidence type="ECO:0000259" key="3">
    <source>
        <dbReference type="Pfam" id="PF20737"/>
    </source>
</evidence>
<dbReference type="InterPro" id="IPR049049">
    <property type="entry name" value="Beta-AFase-like_GH127_C"/>
</dbReference>
<evidence type="ECO:0000259" key="1">
    <source>
        <dbReference type="Pfam" id="PF07944"/>
    </source>
</evidence>
<gene>
    <name evidence="4" type="ORF">GS399_16795</name>
</gene>
<feature type="domain" description="Non-reducing end beta-L-arabinofuranosidase-like GH127 catalytic" evidence="1">
    <location>
        <begin position="18"/>
        <end position="434"/>
    </location>
</feature>
<dbReference type="SUPFAM" id="SSF48208">
    <property type="entry name" value="Six-hairpin glycosidases"/>
    <property type="match status" value="1"/>
</dbReference>
<organism evidence="4 5">
    <name type="scientific">Hufsiella arboris</name>
    <dbReference type="NCBI Taxonomy" id="2695275"/>
    <lineage>
        <taxon>Bacteria</taxon>
        <taxon>Pseudomonadati</taxon>
        <taxon>Bacteroidota</taxon>
        <taxon>Sphingobacteriia</taxon>
        <taxon>Sphingobacteriales</taxon>
        <taxon>Sphingobacteriaceae</taxon>
        <taxon>Hufsiella</taxon>
    </lineage>
</organism>
<proteinExistence type="predicted"/>
<dbReference type="InterPro" id="IPR008928">
    <property type="entry name" value="6-hairpin_glycosidase_sf"/>
</dbReference>
<comment type="caution">
    <text evidence="4">The sequence shown here is derived from an EMBL/GenBank/DDBJ whole genome shotgun (WGS) entry which is preliminary data.</text>
</comment>
<dbReference type="PANTHER" id="PTHR43465:SF2">
    <property type="entry name" value="DUF1680 DOMAIN PROTEIN (AFU_ORTHOLOGUE AFUA_1G08910)"/>
    <property type="match status" value="1"/>
</dbReference>